<evidence type="ECO:0000313" key="6">
    <source>
        <dbReference type="EMBL" id="KAL2281693.1"/>
    </source>
</evidence>
<evidence type="ECO:0000313" key="7">
    <source>
        <dbReference type="Proteomes" id="UP001600888"/>
    </source>
</evidence>
<comment type="subcellular location">
    <subcellularLocation>
        <location evidence="1">Nucleus</location>
    </subcellularLocation>
</comment>
<dbReference type="PROSITE" id="PS50048">
    <property type="entry name" value="ZN2_CY6_FUNGAL_2"/>
    <property type="match status" value="1"/>
</dbReference>
<evidence type="ECO:0000256" key="4">
    <source>
        <dbReference type="SAM" id="MobiDB-lite"/>
    </source>
</evidence>
<dbReference type="Pfam" id="PF00172">
    <property type="entry name" value="Zn_clus"/>
    <property type="match status" value="1"/>
</dbReference>
<dbReference type="CDD" id="cd00067">
    <property type="entry name" value="GAL4"/>
    <property type="match status" value="1"/>
</dbReference>
<dbReference type="CDD" id="cd12148">
    <property type="entry name" value="fungal_TF_MHR"/>
    <property type="match status" value="1"/>
</dbReference>
<sequence>MEPPHSSTPASALGTPGRRRNGRLQACEPCRKRKVSCDHAVPACRRCRARNNPGGCVYLGVEETTRKPAQARPRGSVRPTSSARPSPVSNGSPSINVLSDSPESRNHPSETGPGYMGFTSFSAVYQETQNSLSLVKGPLMGISSVVTATHPFSAVENGDAGTTTVVLSPRSLEASLVVLNRIPTEDVALPLFEKHMNPNDGWMRLAAKRVIESLISVFGRTLRSRKPRDLEELAYLLSSNTAKQWTEDDLESEAWLSSFSGRNMRWESLGILFTYWALAALADQPHRPDLLRKSDKRPAQLTLVYKEAADLCIQLCKGCTPNSLLLYLTYKAAIIESMIAGDATPSFWRLHGENVAVLTYLGLHALHDDKPYVPTAAKEVRRRLVAQVFVIDKVAASFSGRPPLLGRKYMLTPLPLDLCDEVLMSDPEKIATAVHALDENGWNREGECYSTTIVRARAKLARVKDEVMEVALGSPAYTSIDALLALKEHEYDAFAGIPGVLKYSPDTVRDPSVPAPDIYIRILVLLEHLQNLFFITRLLVQWGHDSNAELLNVSFEMVSVTLVFWTHMDRLAGLHGDFEWLVMAFAAPAGGVLCNELLKPSLQHTPVQGVTRSGIIQQLSLLSGFLDWVSPSAPNGDLCSSCKAVIQHVLDHALNAPPVVPSSEAPDGAFDFNIDFSSDIDAINGYFNFDLLNTFHFEAPALMGSSQEI</sequence>
<accession>A0ABR4EGX5</accession>
<dbReference type="PANTHER" id="PTHR31001:SF40">
    <property type="entry name" value="ZN(II)2CYS6 TRANSCRIPTION FACTOR (EUROFUNG)"/>
    <property type="match status" value="1"/>
</dbReference>
<dbReference type="Proteomes" id="UP001600888">
    <property type="component" value="Unassembled WGS sequence"/>
</dbReference>
<evidence type="ECO:0000256" key="3">
    <source>
        <dbReference type="ARBA" id="ARBA00023242"/>
    </source>
</evidence>
<comment type="caution">
    <text evidence="6">The sequence shown here is derived from an EMBL/GenBank/DDBJ whole genome shotgun (WGS) entry which is preliminary data.</text>
</comment>
<proteinExistence type="predicted"/>
<reference evidence="6 7" key="1">
    <citation type="submission" date="2024-03" db="EMBL/GenBank/DDBJ databases">
        <title>A high-quality draft genome sequence of Diaporthe vaccinii, a causative agent of upright dieback and viscid rot disease in cranberry plants.</title>
        <authorList>
            <person name="Sarrasin M."/>
            <person name="Lang B.F."/>
            <person name="Burger G."/>
        </authorList>
    </citation>
    <scope>NUCLEOTIDE SEQUENCE [LARGE SCALE GENOMIC DNA]</scope>
    <source>
        <strain evidence="6 7">IS7</strain>
    </source>
</reference>
<evidence type="ECO:0000256" key="2">
    <source>
        <dbReference type="ARBA" id="ARBA00022723"/>
    </source>
</evidence>
<evidence type="ECO:0000256" key="1">
    <source>
        <dbReference type="ARBA" id="ARBA00004123"/>
    </source>
</evidence>
<keyword evidence="7" id="KW-1185">Reference proteome</keyword>
<dbReference type="Pfam" id="PF04082">
    <property type="entry name" value="Fungal_trans"/>
    <property type="match status" value="1"/>
</dbReference>
<gene>
    <name evidence="6" type="ORF">FJTKL_11377</name>
</gene>
<dbReference type="EMBL" id="JBAWTH010000055">
    <property type="protein sequence ID" value="KAL2281693.1"/>
    <property type="molecule type" value="Genomic_DNA"/>
</dbReference>
<name>A0ABR4EGX5_9PEZI</name>
<keyword evidence="3" id="KW-0539">Nucleus</keyword>
<dbReference type="InterPro" id="IPR036864">
    <property type="entry name" value="Zn2-C6_fun-type_DNA-bd_sf"/>
</dbReference>
<protein>
    <recommendedName>
        <fullName evidence="5">Zn(2)-C6 fungal-type domain-containing protein</fullName>
    </recommendedName>
</protein>
<feature type="region of interest" description="Disordered" evidence="4">
    <location>
        <begin position="66"/>
        <end position="113"/>
    </location>
</feature>
<dbReference type="PROSITE" id="PS00463">
    <property type="entry name" value="ZN2_CY6_FUNGAL_1"/>
    <property type="match status" value="1"/>
</dbReference>
<dbReference type="SUPFAM" id="SSF57701">
    <property type="entry name" value="Zn2/Cys6 DNA-binding domain"/>
    <property type="match status" value="1"/>
</dbReference>
<dbReference type="InterPro" id="IPR050613">
    <property type="entry name" value="Sec_Metabolite_Reg"/>
</dbReference>
<feature type="domain" description="Zn(2)-C6 fungal-type" evidence="5">
    <location>
        <begin position="26"/>
        <end position="58"/>
    </location>
</feature>
<dbReference type="Gene3D" id="4.10.240.10">
    <property type="entry name" value="Zn(2)-C6 fungal-type DNA-binding domain"/>
    <property type="match status" value="1"/>
</dbReference>
<organism evidence="6 7">
    <name type="scientific">Diaporthe vaccinii</name>
    <dbReference type="NCBI Taxonomy" id="105482"/>
    <lineage>
        <taxon>Eukaryota</taxon>
        <taxon>Fungi</taxon>
        <taxon>Dikarya</taxon>
        <taxon>Ascomycota</taxon>
        <taxon>Pezizomycotina</taxon>
        <taxon>Sordariomycetes</taxon>
        <taxon>Sordariomycetidae</taxon>
        <taxon>Diaporthales</taxon>
        <taxon>Diaporthaceae</taxon>
        <taxon>Diaporthe</taxon>
        <taxon>Diaporthe eres species complex</taxon>
    </lineage>
</organism>
<feature type="region of interest" description="Disordered" evidence="4">
    <location>
        <begin position="1"/>
        <end position="25"/>
    </location>
</feature>
<dbReference type="InterPro" id="IPR001138">
    <property type="entry name" value="Zn2Cys6_DnaBD"/>
</dbReference>
<dbReference type="SMART" id="SM00066">
    <property type="entry name" value="GAL4"/>
    <property type="match status" value="1"/>
</dbReference>
<keyword evidence="2" id="KW-0479">Metal-binding</keyword>
<evidence type="ECO:0000259" key="5">
    <source>
        <dbReference type="PROSITE" id="PS50048"/>
    </source>
</evidence>
<dbReference type="InterPro" id="IPR007219">
    <property type="entry name" value="XnlR_reg_dom"/>
</dbReference>
<feature type="compositionally biased region" description="Polar residues" evidence="4">
    <location>
        <begin position="1"/>
        <end position="10"/>
    </location>
</feature>
<dbReference type="PANTHER" id="PTHR31001">
    <property type="entry name" value="UNCHARACTERIZED TRANSCRIPTIONAL REGULATORY PROTEIN"/>
    <property type="match status" value="1"/>
</dbReference>
<feature type="compositionally biased region" description="Polar residues" evidence="4">
    <location>
        <begin position="78"/>
        <end position="101"/>
    </location>
</feature>